<evidence type="ECO:0000313" key="6">
    <source>
        <dbReference type="Proteomes" id="UP000198797"/>
    </source>
</evidence>
<evidence type="ECO:0000313" key="5">
    <source>
        <dbReference type="EMBL" id="SCF47743.1"/>
    </source>
</evidence>
<dbReference type="Proteomes" id="UP000198797">
    <property type="component" value="Unassembled WGS sequence"/>
</dbReference>
<dbReference type="InterPro" id="IPR029062">
    <property type="entry name" value="Class_I_gatase-like"/>
</dbReference>
<dbReference type="Gene3D" id="3.40.50.880">
    <property type="match status" value="1"/>
</dbReference>
<evidence type="ECO:0000256" key="3">
    <source>
        <dbReference type="ARBA" id="ARBA00022801"/>
    </source>
</evidence>
<sequence length="232" mass="24489">MVVVRSCSLWQSGPMGGAVFVGGGCSAADEERLWNELFAVGGRVVCWPYALRKRDAQASVHDWLTGELAKRGDFDVDTWIDVPDRAIAGLSSAQILFIPGGNTFALLDCLRARGWLGRVGEFVEGGGLLYGGSAGAILCGADIAVAGLFDEDVVGISDTRALDLLAGAVVYPHFTAADAPVVEQWAGIHDEPVLAVPERGGLIFRDGVFRETGPERVRVFPSGAIELTAAVC</sequence>
<accession>A0A1C5ARH5</accession>
<keyword evidence="2" id="KW-0645">Protease</keyword>
<keyword evidence="6" id="KW-1185">Reference proteome</keyword>
<keyword evidence="3" id="KW-0378">Hydrolase</keyword>
<dbReference type="SUPFAM" id="SSF52317">
    <property type="entry name" value="Class I glutamine amidotransferase-like"/>
    <property type="match status" value="1"/>
</dbReference>
<dbReference type="EMBL" id="FMCU01000023">
    <property type="protein sequence ID" value="SCF47743.1"/>
    <property type="molecule type" value="Genomic_DNA"/>
</dbReference>
<dbReference type="AlphaFoldDB" id="A0A1C5ARH5"/>
<gene>
    <name evidence="5" type="ORF">GA0070216_12373</name>
</gene>
<evidence type="ECO:0000256" key="4">
    <source>
        <dbReference type="ARBA" id="ARBA00022825"/>
    </source>
</evidence>
<comment type="similarity">
    <text evidence="1">Belongs to the peptidase S51 family.</text>
</comment>
<evidence type="ECO:0000256" key="2">
    <source>
        <dbReference type="ARBA" id="ARBA00022670"/>
    </source>
</evidence>
<proteinExistence type="inferred from homology"/>
<reference evidence="6" key="1">
    <citation type="submission" date="2016-06" db="EMBL/GenBank/DDBJ databases">
        <authorList>
            <person name="Varghese N."/>
            <person name="Submissions Spin"/>
        </authorList>
    </citation>
    <scope>NUCLEOTIDE SEQUENCE [LARGE SCALE GENOMIC DNA]</scope>
    <source>
        <strain evidence="6">DSM 44100</strain>
    </source>
</reference>
<dbReference type="Pfam" id="PF03575">
    <property type="entry name" value="Peptidase_S51"/>
    <property type="match status" value="1"/>
</dbReference>
<dbReference type="STRING" id="121616.GA0070216_12373"/>
<keyword evidence="4" id="KW-0720">Serine protease</keyword>
<organism evidence="5 6">
    <name type="scientific">Micromonospora matsumotoense</name>
    <dbReference type="NCBI Taxonomy" id="121616"/>
    <lineage>
        <taxon>Bacteria</taxon>
        <taxon>Bacillati</taxon>
        <taxon>Actinomycetota</taxon>
        <taxon>Actinomycetes</taxon>
        <taxon>Micromonosporales</taxon>
        <taxon>Micromonosporaceae</taxon>
        <taxon>Micromonospora</taxon>
    </lineage>
</organism>
<dbReference type="PROSITE" id="PS51257">
    <property type="entry name" value="PROKAR_LIPOPROTEIN"/>
    <property type="match status" value="1"/>
</dbReference>
<dbReference type="GO" id="GO:0008236">
    <property type="term" value="F:serine-type peptidase activity"/>
    <property type="evidence" value="ECO:0007669"/>
    <property type="project" value="UniProtKB-KW"/>
</dbReference>
<evidence type="ECO:0000256" key="1">
    <source>
        <dbReference type="ARBA" id="ARBA00006534"/>
    </source>
</evidence>
<name>A0A1C5ARH5_9ACTN</name>
<protein>
    <submittedName>
        <fullName evidence="5">Peptidase E</fullName>
    </submittedName>
</protein>
<dbReference type="GO" id="GO:0006508">
    <property type="term" value="P:proteolysis"/>
    <property type="evidence" value="ECO:0007669"/>
    <property type="project" value="UniProtKB-KW"/>
</dbReference>
<dbReference type="InterPro" id="IPR005320">
    <property type="entry name" value="Peptidase_S51"/>
</dbReference>
<dbReference type="OrthoDB" id="9778515at2"/>